<protein>
    <submittedName>
        <fullName evidence="1">Uncharacterized protein</fullName>
    </submittedName>
</protein>
<dbReference type="GeneID" id="38785884"/>
<dbReference type="EMBL" id="BFAD01000014">
    <property type="protein sequence ID" value="GBE88967.1"/>
    <property type="molecule type" value="Genomic_DNA"/>
</dbReference>
<accession>A0A401H3G3</accession>
<dbReference type="OrthoDB" id="3267359at2759"/>
<name>A0A401H3G3_9APHY</name>
<dbReference type="AlphaFoldDB" id="A0A401H3G3"/>
<comment type="caution">
    <text evidence="1">The sequence shown here is derived from an EMBL/GenBank/DDBJ whole genome shotgun (WGS) entry which is preliminary data.</text>
</comment>
<dbReference type="InParanoid" id="A0A401H3G3"/>
<sequence>MTEITGEWNTLSHAEKVAATEDYLHELDKLRDMKATARHNMPLNAFQDARTALNSIQNELDALSQCTGTETLLFAVHSSTDQYNQPFVYHSNERLAQFFHMATKMDILTFAIKMEAFGISGVEGVVMNHVQEVLELKRKTAALINQKLNDIAPMGPVKMWYKGFDDRITVCHRVTVENWPLLKFISPGDVTLKNEL</sequence>
<organism evidence="1 2">
    <name type="scientific">Sparassis crispa</name>
    <dbReference type="NCBI Taxonomy" id="139825"/>
    <lineage>
        <taxon>Eukaryota</taxon>
        <taxon>Fungi</taxon>
        <taxon>Dikarya</taxon>
        <taxon>Basidiomycota</taxon>
        <taxon>Agaricomycotina</taxon>
        <taxon>Agaricomycetes</taxon>
        <taxon>Polyporales</taxon>
        <taxon>Sparassidaceae</taxon>
        <taxon>Sparassis</taxon>
    </lineage>
</organism>
<evidence type="ECO:0000313" key="1">
    <source>
        <dbReference type="EMBL" id="GBE88967.1"/>
    </source>
</evidence>
<reference evidence="1 2" key="1">
    <citation type="journal article" date="2018" name="Sci. Rep.">
        <title>Genome sequence of the cauliflower mushroom Sparassis crispa (Hanabiratake) and its association with beneficial usage.</title>
        <authorList>
            <person name="Kiyama R."/>
            <person name="Furutani Y."/>
            <person name="Kawaguchi K."/>
            <person name="Nakanishi T."/>
        </authorList>
    </citation>
    <scope>NUCLEOTIDE SEQUENCE [LARGE SCALE GENOMIC DNA]</scope>
</reference>
<keyword evidence="2" id="KW-1185">Reference proteome</keyword>
<proteinExistence type="predicted"/>
<dbReference type="RefSeq" id="XP_027619880.1">
    <property type="nucleotide sequence ID" value="XM_027764079.1"/>
</dbReference>
<dbReference type="STRING" id="139825.A0A401H3G3"/>
<evidence type="ECO:0000313" key="2">
    <source>
        <dbReference type="Proteomes" id="UP000287166"/>
    </source>
</evidence>
<gene>
    <name evidence="1" type="ORF">SCP_1403750</name>
</gene>
<dbReference type="Proteomes" id="UP000287166">
    <property type="component" value="Unassembled WGS sequence"/>
</dbReference>